<keyword evidence="2" id="KW-1185">Reference proteome</keyword>
<protein>
    <submittedName>
        <fullName evidence="1">Uncharacterized protein</fullName>
    </submittedName>
</protein>
<dbReference type="RefSeq" id="WP_125006541.1">
    <property type="nucleotide sequence ID" value="NZ_RQXT01000072.1"/>
</dbReference>
<name>A0A3P3EVA5_9HYPH</name>
<dbReference type="OrthoDB" id="8737571at2"/>
<reference evidence="1 2" key="1">
    <citation type="submission" date="2018-11" db="EMBL/GenBank/DDBJ databases">
        <title>the genome of Mesorhizobium tamadayense DSM 28320.</title>
        <authorList>
            <person name="Gao J."/>
        </authorList>
    </citation>
    <scope>NUCLEOTIDE SEQUENCE [LARGE SCALE GENOMIC DNA]</scope>
    <source>
        <strain evidence="1 2">DSM 28320</strain>
    </source>
</reference>
<evidence type="ECO:0000313" key="2">
    <source>
        <dbReference type="Proteomes" id="UP000273786"/>
    </source>
</evidence>
<comment type="caution">
    <text evidence="1">The sequence shown here is derived from an EMBL/GenBank/DDBJ whole genome shotgun (WGS) entry which is preliminary data.</text>
</comment>
<organism evidence="1 2">
    <name type="scientific">Mesorhizobium tamadayense</name>
    <dbReference type="NCBI Taxonomy" id="425306"/>
    <lineage>
        <taxon>Bacteria</taxon>
        <taxon>Pseudomonadati</taxon>
        <taxon>Pseudomonadota</taxon>
        <taxon>Alphaproteobacteria</taxon>
        <taxon>Hyphomicrobiales</taxon>
        <taxon>Phyllobacteriaceae</taxon>
        <taxon>Mesorhizobium</taxon>
    </lineage>
</organism>
<dbReference type="Proteomes" id="UP000273786">
    <property type="component" value="Unassembled WGS sequence"/>
</dbReference>
<sequence length="600" mass="68187">MAEESARHTVGDTVVSIMPMGTVPLIPEQDGQEPVISPEESLEDTSIPWFDPPIWPTDLFATAAHVLHISGLLTYFDPDPDVIPRAGEQPMSFTLSLEDRAKCERAGTDWSENGETPDFVYDLWDVVIAAWVQPIRASFYTQKSARKNVPKWWKASLQLLIIADQACAGLGSPRDPDNPRWLVNAFEQFFAQPFARPRKLTEQGAYRAKRQIPTFGRDSDPDVGCVQPKNRISAVGCNMRNLTRNVAYIPHVGNVRCHWHQPINSKLDEDADALDILIIPLPFEMRDNWIRTKDTALPHDDRRPKWGNFEVVQEWLVDQDWIIELVAEEVAKAKLKLKGESLNGIIFPEYALTEAIFNKICGRVKEIAPEMEFAITGSSTNCEGEEGNFVLTAMWKNNELAELKHKESRYLLTSRRKHHRWRLAQSQIKDYDLTKSLDCSSAWWESHKIAQREIHFFHFRKTSVFTTMICEDLARSDPCHDILRAIGPNLLFAILMDGPQIPARWPARYAATLAEDPGTSVLTVTSLGLMERSTAAGKFPPNRTIAMWRDEDGETRPLSLDDKARSMLLSLEPRSVVDQTLDGRKNEKAWSWRYKGAVSL</sequence>
<evidence type="ECO:0000313" key="1">
    <source>
        <dbReference type="EMBL" id="RRH90107.1"/>
    </source>
</evidence>
<dbReference type="AlphaFoldDB" id="A0A3P3EVA5"/>
<accession>A0A3P3EVA5</accession>
<proteinExistence type="predicted"/>
<gene>
    <name evidence="1" type="ORF">EH240_33430</name>
</gene>
<dbReference type="EMBL" id="RQXT01000072">
    <property type="protein sequence ID" value="RRH90107.1"/>
    <property type="molecule type" value="Genomic_DNA"/>
</dbReference>